<keyword evidence="2" id="KW-1185">Reference proteome</keyword>
<dbReference type="EMBL" id="FNHH01000001">
    <property type="protein sequence ID" value="SDL70421.1"/>
    <property type="molecule type" value="Genomic_DNA"/>
</dbReference>
<sequence length="174" mass="20069">MKKSTRNNADMFKAYYKFLITVRDDNGYMIDGVRATSLVPFLIEHIGRDKVFNILSRQKVSSVWRTTKQGGRLEKFIVYNVYGPETTPLELEFKPPYKDWPLVSVAVCQRSKRAIVVLQFDCENHVFVSTLRRPQADKLISDLLKGKLTNELTQLLGPGHDFLSQLRIYTAPEE</sequence>
<dbReference type="RefSeq" id="WP_090698214.1">
    <property type="nucleotide sequence ID" value="NZ_FNHH01000001.1"/>
</dbReference>
<dbReference type="STRING" id="990371.SAMN05421813_101283"/>
<reference evidence="2" key="1">
    <citation type="submission" date="2016-10" db="EMBL/GenBank/DDBJ databases">
        <authorList>
            <person name="Varghese N."/>
            <person name="Submissions S."/>
        </authorList>
    </citation>
    <scope>NUCLEOTIDE SEQUENCE [LARGE SCALE GENOMIC DNA]</scope>
    <source>
        <strain evidence="2">DSM 24536</strain>
    </source>
</reference>
<gene>
    <name evidence="1" type="ORF">SAMN05421813_101283</name>
</gene>
<name>A0A1G9M8W9_9SPHI</name>
<evidence type="ECO:0000313" key="1">
    <source>
        <dbReference type="EMBL" id="SDL70421.1"/>
    </source>
</evidence>
<organism evidence="1 2">
    <name type="scientific">Daejeonella rubra</name>
    <dbReference type="NCBI Taxonomy" id="990371"/>
    <lineage>
        <taxon>Bacteria</taxon>
        <taxon>Pseudomonadati</taxon>
        <taxon>Bacteroidota</taxon>
        <taxon>Sphingobacteriia</taxon>
        <taxon>Sphingobacteriales</taxon>
        <taxon>Sphingobacteriaceae</taxon>
        <taxon>Daejeonella</taxon>
    </lineage>
</organism>
<dbReference type="AlphaFoldDB" id="A0A1G9M8W9"/>
<dbReference type="Proteomes" id="UP000199226">
    <property type="component" value="Unassembled WGS sequence"/>
</dbReference>
<proteinExistence type="predicted"/>
<accession>A0A1G9M8W9</accession>
<evidence type="ECO:0000313" key="2">
    <source>
        <dbReference type="Proteomes" id="UP000199226"/>
    </source>
</evidence>
<protein>
    <submittedName>
        <fullName evidence="1">Uncharacterized protein</fullName>
    </submittedName>
</protein>